<name>A0AAV6WIT1_9LAMI</name>
<proteinExistence type="predicted"/>
<dbReference type="GO" id="GO:0072686">
    <property type="term" value="C:mitotic spindle"/>
    <property type="evidence" value="ECO:0007669"/>
    <property type="project" value="TreeGrafter"/>
</dbReference>
<dbReference type="PROSITE" id="PS51700">
    <property type="entry name" value="SEPARIN"/>
    <property type="match status" value="1"/>
</dbReference>
<protein>
    <recommendedName>
        <fullName evidence="2">separase</fullName>
        <ecNumber evidence="2">3.4.22.49</ecNumber>
    </recommendedName>
</protein>
<feature type="domain" description="Peptidase C50" evidence="5">
    <location>
        <begin position="1910"/>
        <end position="2004"/>
    </location>
</feature>
<evidence type="ECO:0000256" key="2">
    <source>
        <dbReference type="ARBA" id="ARBA00012489"/>
    </source>
</evidence>
<dbReference type="Pfam" id="PF25113">
    <property type="entry name" value="TPR_ESP1_2nd"/>
    <property type="match status" value="1"/>
</dbReference>
<dbReference type="Proteomes" id="UP000826271">
    <property type="component" value="Unassembled WGS sequence"/>
</dbReference>
<accession>A0AAV6WIT1</accession>
<dbReference type="InterPro" id="IPR056932">
    <property type="entry name" value="TPR_ESP1_2nd"/>
</dbReference>
<dbReference type="Pfam" id="PF03568">
    <property type="entry name" value="Separin_C"/>
    <property type="match status" value="2"/>
</dbReference>
<evidence type="ECO:0000313" key="6">
    <source>
        <dbReference type="EMBL" id="KAG8368750.1"/>
    </source>
</evidence>
<dbReference type="PANTHER" id="PTHR12792:SF0">
    <property type="entry name" value="SEPARIN"/>
    <property type="match status" value="1"/>
</dbReference>
<evidence type="ECO:0000256" key="3">
    <source>
        <dbReference type="ARBA" id="ARBA00022801"/>
    </source>
</evidence>
<dbReference type="EMBL" id="WHWC01000015">
    <property type="protein sequence ID" value="KAG8368750.1"/>
    <property type="molecule type" value="Genomic_DNA"/>
</dbReference>
<dbReference type="PANTHER" id="PTHR12792">
    <property type="entry name" value="EXTRA SPINDLE POLES 1-RELATED"/>
    <property type="match status" value="1"/>
</dbReference>
<dbReference type="GO" id="GO:0004197">
    <property type="term" value="F:cysteine-type endopeptidase activity"/>
    <property type="evidence" value="ECO:0007669"/>
    <property type="project" value="InterPro"/>
</dbReference>
<evidence type="ECO:0000256" key="1">
    <source>
        <dbReference type="ARBA" id="ARBA00000451"/>
    </source>
</evidence>
<comment type="caution">
    <text evidence="6">The sequence shown here is derived from an EMBL/GenBank/DDBJ whole genome shotgun (WGS) entry which is preliminary data.</text>
</comment>
<sequence length="2110" mass="239386">MGCDAETESTLLSKLQSSTTLTGIHRLFDAHLHPFSPFFKSTTTKKPPKSSKSKTLDDPHAIRGLAKQYLSFVHKSLTLLPKRLSESSQISTDFALELFDIYRLCLDCLDLIAPELAGKPHAVQVQRIRYIHCLERWELYKEAEAEGIFVLESLNVIVRGGLKGKSRKLKARLVPELNEESVDQELAVLILEIVVTLVKCVSKRRSKDGADYWRVISLVDESQPWFKILDAKDYEKFHRFLVTNLHIIALHLVAEIKYFEVDLMCEFTMVTFKEYKKSSAQDQMYKVALKICSSLFSQRDELSSDIIVDVLKYVLDFMAAECKVGLEKTTMGFLELVCYCANKCHGATASLCDPVAQNLNKLAGDFQEGFSFIGSILRLYVTGLLTSSSNNQLKLEEKEECRNGPLGSALHLLLDDKERLQQLATSLNLLKGHFKIGGKEKNSHQAGMSHSPSYWEALKFFCQSLAESIYFNRKEILSEPESSSSLDDLNSIHDAFHQFCDIFLQNLSETERERETSGDNHRVISAVVVAALMLSFRTNQNTKESTLLVKHVISTEWLPIKSLKYLYVTLNNIAVILNRKKRLKEATKALKLCCRASWSYVVNLCKMHADKSHGPHNVLSEKAIADVVKEASEKTAFLLELNRESNCKIKDSVKESLISWSVAESSIATLPTPVSLVKEWVKIEYLLLKDADVEHGTTLYPLLKSSMELSKRALAKLLEEELLAYDEKSYLNPRYCGRMQMKIITILLEDVYVTKDSNLNKSRILMEKGKLLRAHELAPLDECIQCLSDAISTLKSVYATKKSCSSRVHHLLIHAYILHALFTQEAVPNSMLCLSPDHDHADEHYEKSEDLLYLWYHLIDLLSLKGYLEIHPSLYDVVIKFFKQKNFPLAKTLSELWKNKRLSHALCPSPVNHMFIETLSKHQTQVCNSAELWRMCIEELKPLIVGFHDINDEIKQAASDLVSHVPLSTRSIFLSSHLYYDLAERLISSGRIIEALTYAKEAHRLRSKLLQHKFEYSVEKMTETFDENGVIIEKSYYGIQNFKIKDLLMTKGSCDYEDCVLTPWNVLSCYLESLLQVGVLQEILGNGSEAEMLLRWGRNVSQFQSLPLFEIAFASMLGKLYRKQKLWCMAEKELSSAKKNLVDNRDTISCEKCACMLEISVNQQIGDVFLSSSCSTGEFSFTKRAFNAKSLYKSALHKLNLSEWMFSDSTSDEARAEQVISEESSLSMCAINLLEKTDTLSSDKPENKIQPRRFRRTKKEIKPAPQRQDMVCSHNRRITRSIHRSIGETHEIVVPSDRQNGCTAGLATEHMSASAADSDKKMPNFEAKCSVDDFQSDMASLCNKFKCWHCLHIEAVGCSSLNNFINMNWELAYRKLSLRLFVSIGKLSVNCGNVHEAHKLLLQSISVLFRRNSFCSKYTSPSLIFLIDSIGKYFPGDVLAVERAALLYYICWFALKGYPYQGTRNICCELSSIGTKRIVSWLKLAFILCREVPLLFQKISRLLSAIYVLSTSVKSFSLSPNEEGSESQWASFFHQASLGTHLDQQIFSGMMQKKQSQIATDFEIYFVNDQFGFSSSLLVFVIYIDLEDSLLPNSASTSFDIPISLRLAPESCEDLEEFVLRFFQGLTSTPVICISLVAGADAGLLRELLNCTLTVRAWILLSHLSSDNQHVILLPVYTIFEDDDASSSSVVFKCKDFVKQWQCPWVSSVIDDIAPVFRHVLQGNYYSSSQYFLEYIKENTSLWWTQRNRLDECLGKFLQDMEDLWLGTWKYLLLGKWPDSSCLDSIQKSCSEDEKHLLQLVVGKNCYVGVQSEASSKTSSEFENTLHLLFKRMLETSQNSDQTDHVNKNAIILVLDFEVQMLPWESLPILRNKEIYRMPSVGSIFATLDRCCQNQDQFETTTPDFPVIDPLDSYYLLNPDGDLSRTQVEFEDWFKDQNIEGTIGTVPTIEELTLALKNHDLFIYFGHGSGMQYIPGHEIQKLDNCAATLLLGCSSGSLYLKGCYMPHGAPISYLLAGSPVIVANLWEVTDKDIDRFGKAMLDAWLKERSADCAQCDVSVNKCKFRKCNHRPRIGSFMGQARNSCTLGYLIGASPVCYGVPTGIINRKNVS</sequence>
<dbReference type="InterPro" id="IPR005314">
    <property type="entry name" value="Peptidase_C50"/>
</dbReference>
<reference evidence="6" key="1">
    <citation type="submission" date="2019-10" db="EMBL/GenBank/DDBJ databases">
        <authorList>
            <person name="Zhang R."/>
            <person name="Pan Y."/>
            <person name="Wang J."/>
            <person name="Ma R."/>
            <person name="Yu S."/>
        </authorList>
    </citation>
    <scope>NUCLEOTIDE SEQUENCE</scope>
    <source>
        <strain evidence="6">LA-IB0</strain>
        <tissue evidence="6">Leaf</tissue>
    </source>
</reference>
<organism evidence="6 7">
    <name type="scientific">Buddleja alternifolia</name>
    <dbReference type="NCBI Taxonomy" id="168488"/>
    <lineage>
        <taxon>Eukaryota</taxon>
        <taxon>Viridiplantae</taxon>
        <taxon>Streptophyta</taxon>
        <taxon>Embryophyta</taxon>
        <taxon>Tracheophyta</taxon>
        <taxon>Spermatophyta</taxon>
        <taxon>Magnoliopsida</taxon>
        <taxon>eudicotyledons</taxon>
        <taxon>Gunneridae</taxon>
        <taxon>Pentapetalae</taxon>
        <taxon>asterids</taxon>
        <taxon>lamiids</taxon>
        <taxon>Lamiales</taxon>
        <taxon>Scrophulariaceae</taxon>
        <taxon>Buddlejeae</taxon>
        <taxon>Buddleja</taxon>
    </lineage>
</organism>
<comment type="catalytic activity">
    <reaction evidence="1">
        <text>All bonds known to be hydrolyzed by this endopeptidase have arginine in P1 and an acidic residue in P4. P6 is often occupied by an acidic residue or by a hydroxy-amino-acid residue, the phosphorylation of which enhances cleavage.</text>
        <dbReference type="EC" id="3.4.22.49"/>
    </reaction>
</comment>
<dbReference type="InterPro" id="IPR056933">
    <property type="entry name" value="TPR_ESP1"/>
</dbReference>
<dbReference type="GO" id="GO:0051307">
    <property type="term" value="P:meiotic chromosome separation"/>
    <property type="evidence" value="ECO:0007669"/>
    <property type="project" value="TreeGrafter"/>
</dbReference>
<dbReference type="GO" id="GO:0005634">
    <property type="term" value="C:nucleus"/>
    <property type="evidence" value="ECO:0007669"/>
    <property type="project" value="InterPro"/>
</dbReference>
<evidence type="ECO:0000259" key="5">
    <source>
        <dbReference type="PROSITE" id="PS51700"/>
    </source>
</evidence>
<evidence type="ECO:0000256" key="4">
    <source>
        <dbReference type="ARBA" id="ARBA00022829"/>
    </source>
</evidence>
<gene>
    <name evidence="6" type="ORF">BUALT_Bualt15G0078400</name>
</gene>
<keyword evidence="7" id="KW-1185">Reference proteome</keyword>
<dbReference type="GO" id="GO:0005737">
    <property type="term" value="C:cytoplasm"/>
    <property type="evidence" value="ECO:0007669"/>
    <property type="project" value="TreeGrafter"/>
</dbReference>
<dbReference type="GO" id="GO:0006508">
    <property type="term" value="P:proteolysis"/>
    <property type="evidence" value="ECO:0007669"/>
    <property type="project" value="InterPro"/>
</dbReference>
<keyword evidence="3" id="KW-0378">Hydrolase</keyword>
<dbReference type="Pfam" id="PF25110">
    <property type="entry name" value="TPR_ESP1"/>
    <property type="match status" value="1"/>
</dbReference>
<dbReference type="EC" id="3.4.22.49" evidence="2"/>
<dbReference type="InterPro" id="IPR030397">
    <property type="entry name" value="SEPARIN_core_dom"/>
</dbReference>
<evidence type="ECO:0000313" key="7">
    <source>
        <dbReference type="Proteomes" id="UP000826271"/>
    </source>
</evidence>
<keyword evidence="4" id="KW-0159">Chromosome partition</keyword>